<keyword evidence="2" id="KW-1185">Reference proteome</keyword>
<reference evidence="1" key="1">
    <citation type="submission" date="2020-05" db="EMBL/GenBank/DDBJ databases">
        <title>Large-scale comparative analyses of tick genomes elucidate their genetic diversity and vector capacities.</title>
        <authorList>
            <person name="Jia N."/>
            <person name="Wang J."/>
            <person name="Shi W."/>
            <person name="Du L."/>
            <person name="Sun Y."/>
            <person name="Zhan W."/>
            <person name="Jiang J."/>
            <person name="Wang Q."/>
            <person name="Zhang B."/>
            <person name="Ji P."/>
            <person name="Sakyi L.B."/>
            <person name="Cui X."/>
            <person name="Yuan T."/>
            <person name="Jiang B."/>
            <person name="Yang W."/>
            <person name="Lam T.T.-Y."/>
            <person name="Chang Q."/>
            <person name="Ding S."/>
            <person name="Wang X."/>
            <person name="Zhu J."/>
            <person name="Ruan X."/>
            <person name="Zhao L."/>
            <person name="Wei J."/>
            <person name="Que T."/>
            <person name="Du C."/>
            <person name="Cheng J."/>
            <person name="Dai P."/>
            <person name="Han X."/>
            <person name="Huang E."/>
            <person name="Gao Y."/>
            <person name="Liu J."/>
            <person name="Shao H."/>
            <person name="Ye R."/>
            <person name="Li L."/>
            <person name="Wei W."/>
            <person name="Wang X."/>
            <person name="Wang C."/>
            <person name="Yang T."/>
            <person name="Huo Q."/>
            <person name="Li W."/>
            <person name="Guo W."/>
            <person name="Chen H."/>
            <person name="Zhou L."/>
            <person name="Ni X."/>
            <person name="Tian J."/>
            <person name="Zhou Y."/>
            <person name="Sheng Y."/>
            <person name="Liu T."/>
            <person name="Pan Y."/>
            <person name="Xia L."/>
            <person name="Li J."/>
            <person name="Zhao F."/>
            <person name="Cao W."/>
        </authorList>
    </citation>
    <scope>NUCLEOTIDE SEQUENCE</scope>
    <source>
        <strain evidence="1">Dsil-2018</strain>
    </source>
</reference>
<evidence type="ECO:0000313" key="2">
    <source>
        <dbReference type="Proteomes" id="UP000821865"/>
    </source>
</evidence>
<dbReference type="EMBL" id="CM023470">
    <property type="protein sequence ID" value="KAH7978788.1"/>
    <property type="molecule type" value="Genomic_DNA"/>
</dbReference>
<proteinExistence type="predicted"/>
<name>A0ACB8DWN2_DERSI</name>
<organism evidence="1 2">
    <name type="scientific">Dermacentor silvarum</name>
    <name type="common">Tick</name>
    <dbReference type="NCBI Taxonomy" id="543639"/>
    <lineage>
        <taxon>Eukaryota</taxon>
        <taxon>Metazoa</taxon>
        <taxon>Ecdysozoa</taxon>
        <taxon>Arthropoda</taxon>
        <taxon>Chelicerata</taxon>
        <taxon>Arachnida</taxon>
        <taxon>Acari</taxon>
        <taxon>Parasitiformes</taxon>
        <taxon>Ixodida</taxon>
        <taxon>Ixodoidea</taxon>
        <taxon>Ixodidae</taxon>
        <taxon>Rhipicephalinae</taxon>
        <taxon>Dermacentor</taxon>
    </lineage>
</organism>
<evidence type="ECO:0000313" key="1">
    <source>
        <dbReference type="EMBL" id="KAH7978788.1"/>
    </source>
</evidence>
<protein>
    <submittedName>
        <fullName evidence="1">Uncharacterized protein</fullName>
    </submittedName>
</protein>
<accession>A0ACB8DWN2</accession>
<dbReference type="Proteomes" id="UP000821865">
    <property type="component" value="Chromosome 1"/>
</dbReference>
<comment type="caution">
    <text evidence="1">The sequence shown here is derived from an EMBL/GenBank/DDBJ whole genome shotgun (WGS) entry which is preliminary data.</text>
</comment>
<sequence>MIVSIGGGALTGRLWLRVPQKQVLEIVLRFWAHKTQLPEASLKKKHVVEWVTKAFCPSDTECSYRPTAGSLPKDPLAYFSRYFLQWVFQACAMFTNVYTLQKDGIEIRMSEQEIKVFFGPHADGGFKISEDSYVLASIN</sequence>
<gene>
    <name evidence="1" type="ORF">HPB49_006746</name>
</gene>